<reference evidence="1" key="1">
    <citation type="journal article" date="2021" name="Proc. Natl. Acad. Sci. U.S.A.">
        <title>A Catalog of Tens of Thousands of Viruses from Human Metagenomes Reveals Hidden Associations with Chronic Diseases.</title>
        <authorList>
            <person name="Tisza M.J."/>
            <person name="Buck C.B."/>
        </authorList>
    </citation>
    <scope>NUCLEOTIDE SEQUENCE</scope>
    <source>
        <strain evidence="1">CtZiv5</strain>
    </source>
</reference>
<proteinExistence type="predicted"/>
<organism evidence="1">
    <name type="scientific">Myoviridae sp. ctZiv5</name>
    <dbReference type="NCBI Taxonomy" id="2827289"/>
    <lineage>
        <taxon>Viruses</taxon>
        <taxon>Duplodnaviria</taxon>
        <taxon>Heunggongvirae</taxon>
        <taxon>Uroviricota</taxon>
        <taxon>Caudoviricetes</taxon>
    </lineage>
</organism>
<dbReference type="EMBL" id="BK015813">
    <property type="protein sequence ID" value="DAE26269.1"/>
    <property type="molecule type" value="Genomic_DNA"/>
</dbReference>
<name>A0A8S5R5K9_9CAUD</name>
<protein>
    <submittedName>
        <fullName evidence="1">Major capsid protein</fullName>
    </submittedName>
</protein>
<evidence type="ECO:0000313" key="1">
    <source>
        <dbReference type="EMBL" id="DAE26269.1"/>
    </source>
</evidence>
<sequence length="337" mass="36547">MAITKIADVIVPELFNRYVINRTMELSAFFKSGIVVNSPEFDTLASEAARTHNMPFFEDLNGESEPTLEDVKMTPAKIGSNKDVSTTILRQKMWAATNLSAALAGVDPMKAIGDLVAGYWARDMQKELIAILSGVFGTTTAGDSGTPAAETRMADHILDLTIGKTDAAKQISASAFIDACQLLGDAQAQLSGVAMHSATKSYLKKLNLIETERDSTDVEFDTYQGRRVTVDDGCPVDAKNGVYTTYLFGNGAIAYGNGSPVGHVATEVDRDKQTGGGIDYLINRRAFILHPRGIAYTGAKREHVETPTRAELAMAENWNPVYEPKQLRIVAIKHKIG</sequence>
<accession>A0A8S5R5K9</accession>